<dbReference type="InterPro" id="IPR039069">
    <property type="entry name" value="CE7"/>
</dbReference>
<evidence type="ECO:0000259" key="4">
    <source>
        <dbReference type="Pfam" id="PF05448"/>
    </source>
</evidence>
<evidence type="ECO:0000256" key="2">
    <source>
        <dbReference type="PIRSR" id="PIRSR639069-2"/>
    </source>
</evidence>
<dbReference type="Proteomes" id="UP000031675">
    <property type="component" value="Unassembled WGS sequence"/>
</dbReference>
<comment type="caution">
    <text evidence="5">The sequence shown here is derived from an EMBL/GenBank/DDBJ whole genome shotgun (WGS) entry which is preliminary data.</text>
</comment>
<dbReference type="GO" id="GO:0052689">
    <property type="term" value="F:carboxylic ester hydrolase activity"/>
    <property type="evidence" value="ECO:0007669"/>
    <property type="project" value="TreeGrafter"/>
</dbReference>
<dbReference type="OrthoDB" id="9770528at2"/>
<evidence type="ECO:0000313" key="5">
    <source>
        <dbReference type="EMBL" id="KIH98589.1"/>
    </source>
</evidence>
<accession>A0A0C2FH34</accession>
<evidence type="ECO:0000256" key="3">
    <source>
        <dbReference type="SAM" id="MobiDB-lite"/>
    </source>
</evidence>
<dbReference type="InterPro" id="IPR008391">
    <property type="entry name" value="AXE1_dom"/>
</dbReference>
<feature type="active site" description="Charge relay system" evidence="1">
    <location>
        <position position="303"/>
    </location>
</feature>
<dbReference type="Gene3D" id="3.40.50.1820">
    <property type="entry name" value="alpha/beta hydrolase"/>
    <property type="match status" value="1"/>
</dbReference>
<dbReference type="Pfam" id="PF05448">
    <property type="entry name" value="AXE1"/>
    <property type="match status" value="1"/>
</dbReference>
<dbReference type="GO" id="GO:0005976">
    <property type="term" value="P:polysaccharide metabolic process"/>
    <property type="evidence" value="ECO:0007669"/>
    <property type="project" value="TreeGrafter"/>
</dbReference>
<feature type="region of interest" description="Disordered" evidence="3">
    <location>
        <begin position="120"/>
        <end position="147"/>
    </location>
</feature>
<sequence length="323" mass="34617">MPRTDLPFEELPHYRAAPTAPADFDDFWAQTLDEAARHDSSAVVLPHASPLTTLEVADVGFAGYGGHPVKAWLVLPRQRSGRLPCVVRFPGYGSGRSSPLDALEYASCGYAQLVMDVRGQGTNERGTGDTPDPEDSPHPHRPGFMTKGVLDPRRYYYRRVVTDAVRAVAAARTLDSVDPDRVAVAGSSQGGGLAVAAGALAPGVAAVIADVPFLSHFRRAVEVAAEGPYLEIAEYCRAHRDSAERVFATLSYTDALNFASRATAPAAFSAAGMDPVTPPSTCYAVYNAYAGPKRMRLWQFNNHEGGGVFAVERNLAFLAEHLG</sequence>
<evidence type="ECO:0000256" key="1">
    <source>
        <dbReference type="PIRSR" id="PIRSR639069-1"/>
    </source>
</evidence>
<dbReference type="PANTHER" id="PTHR40111:SF1">
    <property type="entry name" value="CEPHALOSPORIN-C DEACETYLASE"/>
    <property type="match status" value="1"/>
</dbReference>
<dbReference type="EMBL" id="JROO01000022">
    <property type="protein sequence ID" value="KIH98589.1"/>
    <property type="molecule type" value="Genomic_DNA"/>
</dbReference>
<dbReference type="RefSeq" id="WP_040273402.1">
    <property type="nucleotide sequence ID" value="NZ_JROO01000022.1"/>
</dbReference>
<organism evidence="5 6">
    <name type="scientific">Streptomonospora alba</name>
    <dbReference type="NCBI Taxonomy" id="183763"/>
    <lineage>
        <taxon>Bacteria</taxon>
        <taxon>Bacillati</taxon>
        <taxon>Actinomycetota</taxon>
        <taxon>Actinomycetes</taxon>
        <taxon>Streptosporangiales</taxon>
        <taxon>Nocardiopsidaceae</taxon>
        <taxon>Streptomonospora</taxon>
    </lineage>
</organism>
<dbReference type="PANTHER" id="PTHR40111">
    <property type="entry name" value="CEPHALOSPORIN-C DEACETYLASE"/>
    <property type="match status" value="1"/>
</dbReference>
<feature type="active site" description="Nucleophile" evidence="1">
    <location>
        <position position="188"/>
    </location>
</feature>
<dbReference type="SUPFAM" id="SSF53474">
    <property type="entry name" value="alpha/beta-Hydrolases"/>
    <property type="match status" value="1"/>
</dbReference>
<dbReference type="STRING" id="183763.LP52_12235"/>
<reference evidence="6" key="1">
    <citation type="journal article" date="2015" name="Chem. Biol.">
        <title>Structure, bioactivity, and resistance mechanism of streptomonomicin, an unusual lasso Peptide from an understudied halophilic actinomycete.</title>
        <authorList>
            <person name="Metelev M."/>
            <person name="Tietz J.I."/>
            <person name="Melby J.O."/>
            <person name="Blair P.M."/>
            <person name="Zhu L."/>
            <person name="Livnat I."/>
            <person name="Severinov K."/>
            <person name="Mitchell D.A."/>
        </authorList>
    </citation>
    <scope>NUCLEOTIDE SEQUENCE [LARGE SCALE GENOMIC DNA]</scope>
    <source>
        <strain evidence="6">YIM 90003</strain>
    </source>
</reference>
<name>A0A0C2FH34_9ACTN</name>
<dbReference type="AlphaFoldDB" id="A0A0C2FH34"/>
<keyword evidence="6" id="KW-1185">Reference proteome</keyword>
<feature type="domain" description="Acetyl xylan esterase" evidence="4">
    <location>
        <begin position="1"/>
        <end position="320"/>
    </location>
</feature>
<dbReference type="InterPro" id="IPR029058">
    <property type="entry name" value="AB_hydrolase_fold"/>
</dbReference>
<gene>
    <name evidence="5" type="ORF">LP52_12235</name>
</gene>
<evidence type="ECO:0000313" key="6">
    <source>
        <dbReference type="Proteomes" id="UP000031675"/>
    </source>
</evidence>
<proteinExistence type="predicted"/>
<feature type="binding site" evidence="2">
    <location>
        <position position="92"/>
    </location>
    <ligand>
        <name>substrate</name>
    </ligand>
</feature>
<feature type="active site" description="Charge relay system" evidence="1">
    <location>
        <position position="274"/>
    </location>
</feature>
<protein>
    <recommendedName>
        <fullName evidence="4">Acetyl xylan esterase domain-containing protein</fullName>
    </recommendedName>
</protein>